<evidence type="ECO:0000256" key="1">
    <source>
        <dbReference type="SAM" id="SignalP"/>
    </source>
</evidence>
<evidence type="ECO:0000313" key="2">
    <source>
        <dbReference type="EMBL" id="GBG36843.1"/>
    </source>
</evidence>
<reference evidence="3" key="4">
    <citation type="submission" date="2022-04" db="EMBL/GenBank/DDBJ databases">
        <authorList>
            <person name="Komine T."/>
            <person name="Fukano H."/>
            <person name="Wada S."/>
        </authorList>
    </citation>
    <scope>NUCLEOTIDE SEQUENCE</scope>
    <source>
        <strain evidence="3">NJB18185</strain>
    </source>
</reference>
<keyword evidence="4" id="KW-1185">Reference proteome</keyword>
<organism evidence="3 5">
    <name type="scientific">Mycobacterium montefiorense</name>
    <dbReference type="NCBI Taxonomy" id="154654"/>
    <lineage>
        <taxon>Bacteria</taxon>
        <taxon>Bacillati</taxon>
        <taxon>Actinomycetota</taxon>
        <taxon>Actinomycetes</taxon>
        <taxon>Mycobacteriales</taxon>
        <taxon>Mycobacteriaceae</taxon>
        <taxon>Mycobacterium</taxon>
        <taxon>Mycobacterium simiae complex</taxon>
    </lineage>
</organism>
<evidence type="ECO:0000313" key="3">
    <source>
        <dbReference type="EMBL" id="GKU73014.1"/>
    </source>
</evidence>
<reference evidence="4" key="2">
    <citation type="submission" date="2018-04" db="EMBL/GenBank/DDBJ databases">
        <title>Draft genome sequence of Mycobacterium montefiorense isolated from Japanese black salamander.</title>
        <authorList>
            <person name="Fukano H."/>
            <person name="Yoshida M."/>
            <person name="Shimizu A."/>
            <person name="Iwao H."/>
            <person name="Kurata O."/>
            <person name="Katayama Y."/>
            <person name="Omatsu T."/>
            <person name="Mizutani T."/>
            <person name="Wada S."/>
            <person name="Hoshino Y."/>
        </authorList>
    </citation>
    <scope>NUCLEOTIDE SEQUENCE [LARGE SCALE GENOMIC DNA]</scope>
    <source>
        <strain evidence="4">BS</strain>
    </source>
</reference>
<dbReference type="RefSeq" id="WP_108921053.1">
    <property type="nucleotide sequence ID" value="NZ_BFCH01000008.1"/>
</dbReference>
<comment type="caution">
    <text evidence="3">The sequence shown here is derived from an EMBL/GenBank/DDBJ whole genome shotgun (WGS) entry which is preliminary data.</text>
</comment>
<feature type="chain" id="PRO_5041317865" evidence="1">
    <location>
        <begin position="29"/>
        <end position="166"/>
    </location>
</feature>
<reference evidence="2" key="1">
    <citation type="journal article" date="2018" name="Genome Announc.">
        <title>Draft Genome Sequence of Mycobacterium montefiorense Isolated from Japanese Black Salamander (Hynobius nigrescens).</title>
        <authorList>
            <person name="Fukano H."/>
            <person name="Yoshida M."/>
            <person name="Shimizu A."/>
            <person name="Iwao H."/>
            <person name="Katayama Y."/>
            <person name="Omatsu T."/>
            <person name="Mizutani T."/>
            <person name="Kurata O."/>
            <person name="Wada S."/>
            <person name="Hoshino Y."/>
        </authorList>
    </citation>
    <scope>NUCLEOTIDE SEQUENCE</scope>
    <source>
        <strain evidence="2">BS</strain>
    </source>
</reference>
<dbReference type="Proteomes" id="UP001139505">
    <property type="component" value="Unassembled WGS sequence"/>
</dbReference>
<evidence type="ECO:0000313" key="5">
    <source>
        <dbReference type="Proteomes" id="UP001139505"/>
    </source>
</evidence>
<evidence type="ECO:0000313" key="4">
    <source>
        <dbReference type="Proteomes" id="UP000245060"/>
    </source>
</evidence>
<feature type="signal peptide" evidence="1">
    <location>
        <begin position="1"/>
        <end position="28"/>
    </location>
</feature>
<accession>A0AA37UXP9</accession>
<gene>
    <name evidence="2" type="ORF">MmonteBS_12150</name>
    <name evidence="3" type="ORF">NJB18185_27860</name>
</gene>
<dbReference type="AlphaFoldDB" id="A0AA37UXP9"/>
<dbReference type="EMBL" id="BQYH01000017">
    <property type="protein sequence ID" value="GKU73014.1"/>
    <property type="molecule type" value="Genomic_DNA"/>
</dbReference>
<proteinExistence type="predicted"/>
<keyword evidence="1" id="KW-0732">Signal</keyword>
<reference evidence="3" key="3">
    <citation type="journal article" date="2022" name="Microbiol. Resour. Announc.">
        <title>Draft Genome Sequences of Eight Mycobacterium montefiorense Strains Isolated from Salamanders in Captivity.</title>
        <authorList>
            <person name="Komine T."/>
            <person name="Ihara H."/>
            <person name="Fukano H."/>
            <person name="Hoshino Y."/>
            <person name="Kurata O."/>
            <person name="Wada S."/>
        </authorList>
    </citation>
    <scope>NUCLEOTIDE SEQUENCE</scope>
    <source>
        <strain evidence="3">NJB18185</strain>
    </source>
</reference>
<dbReference type="EMBL" id="BFCH01000008">
    <property type="protein sequence ID" value="GBG36843.1"/>
    <property type="molecule type" value="Genomic_DNA"/>
</dbReference>
<protein>
    <submittedName>
        <fullName evidence="3">Uncharacterized protein</fullName>
    </submittedName>
</protein>
<dbReference type="Proteomes" id="UP000245060">
    <property type="component" value="Unassembled WGS sequence"/>
</dbReference>
<name>A0AA37UXP9_9MYCO</name>
<sequence>MPDDRTSVIAAISAVLIPAVVGIASAHAAPLPDVCNSATTGADNVCSVRLTSVTANTIDGTITGVPVGGVAPITLAGQLDAYLRSAGFGNSPPDPVQRWDAAIDRVNDAIPSGPDWYGQAKSRAFLPRELNGLATQFPPNTTVVRFVPDDANADGFRLVSIQPVAQ</sequence>